<evidence type="ECO:0000313" key="3">
    <source>
        <dbReference type="Proteomes" id="UP001458880"/>
    </source>
</evidence>
<dbReference type="PRINTS" id="PR00180">
    <property type="entry name" value="CRETINALDHBP"/>
</dbReference>
<dbReference type="SMART" id="SM01100">
    <property type="entry name" value="CRAL_TRIO_N"/>
    <property type="match status" value="1"/>
</dbReference>
<evidence type="ECO:0000313" key="2">
    <source>
        <dbReference type="EMBL" id="KAK9730680.1"/>
    </source>
</evidence>
<dbReference type="Pfam" id="PF00650">
    <property type="entry name" value="CRAL_TRIO"/>
    <property type="match status" value="1"/>
</dbReference>
<dbReference type="SUPFAM" id="SSF52087">
    <property type="entry name" value="CRAL/TRIO domain"/>
    <property type="match status" value="1"/>
</dbReference>
<gene>
    <name evidence="2" type="ORF">QE152_g14289</name>
</gene>
<accession>A0AAW1LAJ6</accession>
<dbReference type="InterPro" id="IPR036273">
    <property type="entry name" value="CRAL/TRIO_N_dom_sf"/>
</dbReference>
<keyword evidence="3" id="KW-1185">Reference proteome</keyword>
<dbReference type="SUPFAM" id="SSF46938">
    <property type="entry name" value="CRAL/TRIO N-terminal domain"/>
    <property type="match status" value="1"/>
</dbReference>
<dbReference type="EMBL" id="JASPKY010000143">
    <property type="protein sequence ID" value="KAK9730680.1"/>
    <property type="molecule type" value="Genomic_DNA"/>
</dbReference>
<dbReference type="GO" id="GO:1902936">
    <property type="term" value="F:phosphatidylinositol bisphosphate binding"/>
    <property type="evidence" value="ECO:0007669"/>
    <property type="project" value="TreeGrafter"/>
</dbReference>
<comment type="caution">
    <text evidence="2">The sequence shown here is derived from an EMBL/GenBank/DDBJ whole genome shotgun (WGS) entry which is preliminary data.</text>
</comment>
<organism evidence="2 3">
    <name type="scientific">Popillia japonica</name>
    <name type="common">Japanese beetle</name>
    <dbReference type="NCBI Taxonomy" id="7064"/>
    <lineage>
        <taxon>Eukaryota</taxon>
        <taxon>Metazoa</taxon>
        <taxon>Ecdysozoa</taxon>
        <taxon>Arthropoda</taxon>
        <taxon>Hexapoda</taxon>
        <taxon>Insecta</taxon>
        <taxon>Pterygota</taxon>
        <taxon>Neoptera</taxon>
        <taxon>Endopterygota</taxon>
        <taxon>Coleoptera</taxon>
        <taxon>Polyphaga</taxon>
        <taxon>Scarabaeiformia</taxon>
        <taxon>Scarabaeidae</taxon>
        <taxon>Rutelinae</taxon>
        <taxon>Popillia</taxon>
    </lineage>
</organism>
<feature type="domain" description="CRAL-TRIO" evidence="1">
    <location>
        <begin position="90"/>
        <end position="257"/>
    </location>
</feature>
<dbReference type="InterPro" id="IPR011074">
    <property type="entry name" value="CRAL/TRIO_N_dom"/>
</dbReference>
<dbReference type="PANTHER" id="PTHR10174">
    <property type="entry name" value="ALPHA-TOCOPHEROL TRANSFER PROTEIN-RELATED"/>
    <property type="match status" value="1"/>
</dbReference>
<dbReference type="CDD" id="cd00170">
    <property type="entry name" value="SEC14"/>
    <property type="match status" value="1"/>
</dbReference>
<evidence type="ECO:0000259" key="1">
    <source>
        <dbReference type="PROSITE" id="PS50191"/>
    </source>
</evidence>
<dbReference type="PROSITE" id="PS50191">
    <property type="entry name" value="CRAL_TRIO"/>
    <property type="match status" value="1"/>
</dbReference>
<dbReference type="Gene3D" id="1.10.8.20">
    <property type="entry name" value="N-terminal domain of phosphatidylinositol transfer protein sec14p"/>
    <property type="match status" value="1"/>
</dbReference>
<dbReference type="AlphaFoldDB" id="A0AAW1LAJ6"/>
<dbReference type="Gene3D" id="3.40.525.10">
    <property type="entry name" value="CRAL-TRIO lipid binding domain"/>
    <property type="match status" value="1"/>
</dbReference>
<name>A0AAW1LAJ6_POPJA</name>
<dbReference type="SMART" id="SM00516">
    <property type="entry name" value="SEC14"/>
    <property type="match status" value="1"/>
</dbReference>
<dbReference type="PANTHER" id="PTHR10174:SF216">
    <property type="entry name" value="CRAL-TRIO DOMAIN-CONTAINING PROTEIN-RELATED"/>
    <property type="match status" value="1"/>
</dbReference>
<proteinExistence type="predicted"/>
<dbReference type="Proteomes" id="UP001458880">
    <property type="component" value="Unassembled WGS sequence"/>
</dbReference>
<dbReference type="InterPro" id="IPR001251">
    <property type="entry name" value="CRAL-TRIO_dom"/>
</dbReference>
<sequence>MNIRPLSKELQAKAIAELNEDPKRIKDDIAHIKSWLSKQPHLIARTDDQWILTFLRGCKFSLERTKQKLDMYYTVRTIAPEFFTKRNPFDPEIQEILRLGVILPLRKTEGPDTPRIILARSGLQDSSRFNPMNLLSVHSMLTDILINEDDHNAISGLIVIQDYKGITLSQMTQMTPALAKKASTIFQEAIPARIKQAHYMNVPSFFDTLFQIIKPFIKEKLLKRMVIHTSDDPESIYKYIPKDVLPEEYGGEGEKLQELTDYWKEKIESYKDWFIDDLKYKSIESKRRGKPKTYGDVFGLEGAFRKLEVD</sequence>
<dbReference type="InterPro" id="IPR036865">
    <property type="entry name" value="CRAL-TRIO_dom_sf"/>
</dbReference>
<dbReference type="GO" id="GO:0016020">
    <property type="term" value="C:membrane"/>
    <property type="evidence" value="ECO:0007669"/>
    <property type="project" value="TreeGrafter"/>
</dbReference>
<protein>
    <submittedName>
        <fullName evidence="2">CRAL/TRIO domain</fullName>
    </submittedName>
</protein>
<reference evidence="2 3" key="1">
    <citation type="journal article" date="2024" name="BMC Genomics">
        <title>De novo assembly and annotation of Popillia japonica's genome with initial clues to its potential as an invasive pest.</title>
        <authorList>
            <person name="Cucini C."/>
            <person name="Boschi S."/>
            <person name="Funari R."/>
            <person name="Cardaioli E."/>
            <person name="Iannotti N."/>
            <person name="Marturano G."/>
            <person name="Paoli F."/>
            <person name="Bruttini M."/>
            <person name="Carapelli A."/>
            <person name="Frati F."/>
            <person name="Nardi F."/>
        </authorList>
    </citation>
    <scope>NUCLEOTIDE SEQUENCE [LARGE SCALE GENOMIC DNA]</scope>
    <source>
        <strain evidence="2">DMR45628</strain>
    </source>
</reference>